<feature type="compositionally biased region" description="Basic and acidic residues" evidence="1">
    <location>
        <begin position="192"/>
        <end position="209"/>
    </location>
</feature>
<dbReference type="EMBL" id="CP042425">
    <property type="protein sequence ID" value="QEL19266.1"/>
    <property type="molecule type" value="Genomic_DNA"/>
</dbReference>
<feature type="region of interest" description="Disordered" evidence="1">
    <location>
        <begin position="33"/>
        <end position="67"/>
    </location>
</feature>
<evidence type="ECO:0000313" key="3">
    <source>
        <dbReference type="Proteomes" id="UP000324974"/>
    </source>
</evidence>
<organism evidence="2 3">
    <name type="scientific">Limnoglobus roseus</name>
    <dbReference type="NCBI Taxonomy" id="2598579"/>
    <lineage>
        <taxon>Bacteria</taxon>
        <taxon>Pseudomonadati</taxon>
        <taxon>Planctomycetota</taxon>
        <taxon>Planctomycetia</taxon>
        <taxon>Gemmatales</taxon>
        <taxon>Gemmataceae</taxon>
        <taxon>Limnoglobus</taxon>
    </lineage>
</organism>
<evidence type="ECO:0000313" key="2">
    <source>
        <dbReference type="EMBL" id="QEL19266.1"/>
    </source>
</evidence>
<gene>
    <name evidence="2" type="ORF">PX52LOC_06328</name>
</gene>
<dbReference type="AlphaFoldDB" id="A0A5C1AMR0"/>
<proteinExistence type="predicted"/>
<sequence length="209" mass="23279">MLFLVGIGLMTIAVAGGVAVGVVKFVQDRDNREASRREAKPHSPAPAAQADELNPPPVAPVKRTPGPYDHVRRWAPGEQAVVQDKSDGWLNRAYVFDGLHTMELFATFSRAADEEGISQLTRAGRVRKIPAGTTVRVISESIERDPLAVYAVRVDADGDEWDKRLCYVTNEFMYPPKSKPTPRPFVPEVDVEDTRPRSEMDKNNPFRPK</sequence>
<dbReference type="KEGG" id="lrs:PX52LOC_06328"/>
<feature type="region of interest" description="Disordered" evidence="1">
    <location>
        <begin position="174"/>
        <end position="209"/>
    </location>
</feature>
<dbReference type="Proteomes" id="UP000324974">
    <property type="component" value="Chromosome"/>
</dbReference>
<dbReference type="RefSeq" id="WP_149113675.1">
    <property type="nucleotide sequence ID" value="NZ_CP042425.1"/>
</dbReference>
<name>A0A5C1AMR0_9BACT</name>
<evidence type="ECO:0000256" key="1">
    <source>
        <dbReference type="SAM" id="MobiDB-lite"/>
    </source>
</evidence>
<accession>A0A5C1AMR0</accession>
<keyword evidence="3" id="KW-1185">Reference proteome</keyword>
<protein>
    <submittedName>
        <fullName evidence="2">Uncharacterized protein</fullName>
    </submittedName>
</protein>
<reference evidence="3" key="1">
    <citation type="submission" date="2019-08" db="EMBL/GenBank/DDBJ databases">
        <title>Limnoglobus roseus gen. nov., sp. nov., a novel freshwater planctomycete with a giant genome from the family Gemmataceae.</title>
        <authorList>
            <person name="Kulichevskaya I.S."/>
            <person name="Naumoff D.G."/>
            <person name="Miroshnikov K."/>
            <person name="Ivanova A."/>
            <person name="Philippov D.A."/>
            <person name="Hakobyan A."/>
            <person name="Rijpstra I.C."/>
            <person name="Sinninghe Damste J.S."/>
            <person name="Liesack W."/>
            <person name="Dedysh S.N."/>
        </authorList>
    </citation>
    <scope>NUCLEOTIDE SEQUENCE [LARGE SCALE GENOMIC DNA]</scope>
    <source>
        <strain evidence="3">PX52</strain>
    </source>
</reference>